<name>X1GJW3_9ZZZZ</name>
<organism evidence="1">
    <name type="scientific">marine sediment metagenome</name>
    <dbReference type="NCBI Taxonomy" id="412755"/>
    <lineage>
        <taxon>unclassified sequences</taxon>
        <taxon>metagenomes</taxon>
        <taxon>ecological metagenomes</taxon>
    </lineage>
</organism>
<proteinExistence type="predicted"/>
<comment type="caution">
    <text evidence="1">The sequence shown here is derived from an EMBL/GenBank/DDBJ whole genome shotgun (WGS) entry which is preliminary data.</text>
</comment>
<dbReference type="AlphaFoldDB" id="X1GJW3"/>
<feature type="non-terminal residue" evidence="1">
    <location>
        <position position="83"/>
    </location>
</feature>
<dbReference type="EMBL" id="BARU01021164">
    <property type="protein sequence ID" value="GAH57447.1"/>
    <property type="molecule type" value="Genomic_DNA"/>
</dbReference>
<gene>
    <name evidence="1" type="ORF">S03H2_34658</name>
</gene>
<evidence type="ECO:0000313" key="1">
    <source>
        <dbReference type="EMBL" id="GAH57447.1"/>
    </source>
</evidence>
<protein>
    <recommendedName>
        <fullName evidence="2">Flagellin N-terminal domain-containing protein</fullName>
    </recommendedName>
</protein>
<sequence>MSLNGLIGNQIEKSSNSLKQVSKITGYLLQDAQIRFDRTGIEPVYETDLSLLSASTMVEQASAIQITDSEIFLNSTTERLREK</sequence>
<reference evidence="1" key="1">
    <citation type="journal article" date="2014" name="Front. Microbiol.">
        <title>High frequency of phylogenetically diverse reductive dehalogenase-homologous genes in deep subseafloor sedimentary metagenomes.</title>
        <authorList>
            <person name="Kawai M."/>
            <person name="Futagami T."/>
            <person name="Toyoda A."/>
            <person name="Takaki Y."/>
            <person name="Nishi S."/>
            <person name="Hori S."/>
            <person name="Arai W."/>
            <person name="Tsubouchi T."/>
            <person name="Morono Y."/>
            <person name="Uchiyama I."/>
            <person name="Ito T."/>
            <person name="Fujiyama A."/>
            <person name="Inagaki F."/>
            <person name="Takami H."/>
        </authorList>
    </citation>
    <scope>NUCLEOTIDE SEQUENCE</scope>
    <source>
        <strain evidence="1">Expedition CK06-06</strain>
    </source>
</reference>
<accession>X1GJW3</accession>
<evidence type="ECO:0008006" key="2">
    <source>
        <dbReference type="Google" id="ProtNLM"/>
    </source>
</evidence>